<evidence type="ECO:0000259" key="6">
    <source>
        <dbReference type="SMART" id="SM00656"/>
    </source>
</evidence>
<dbReference type="InterPro" id="IPR022409">
    <property type="entry name" value="PKD/Chitinase_dom"/>
</dbReference>
<evidence type="ECO:0000256" key="1">
    <source>
        <dbReference type="ARBA" id="ARBA00022723"/>
    </source>
</evidence>
<accession>A0A420DM92</accession>
<dbReference type="SMART" id="SM00089">
    <property type="entry name" value="PKD"/>
    <property type="match status" value="6"/>
</dbReference>
<organism evidence="7 8">
    <name type="scientific">Ichthyenterobacterium magnum</name>
    <dbReference type="NCBI Taxonomy" id="1230530"/>
    <lineage>
        <taxon>Bacteria</taxon>
        <taxon>Pseudomonadati</taxon>
        <taxon>Bacteroidota</taxon>
        <taxon>Flavobacteriia</taxon>
        <taxon>Flavobacteriales</taxon>
        <taxon>Flavobacteriaceae</taxon>
        <taxon>Ichthyenterobacterium</taxon>
    </lineage>
</organism>
<dbReference type="AlphaFoldDB" id="A0A420DM92"/>
<dbReference type="Pfam" id="PF18962">
    <property type="entry name" value="Por_Secre_tail"/>
    <property type="match status" value="1"/>
</dbReference>
<dbReference type="InterPro" id="IPR002022">
    <property type="entry name" value="Pec_lyase"/>
</dbReference>
<evidence type="ECO:0000256" key="4">
    <source>
        <dbReference type="ARBA" id="ARBA00023239"/>
    </source>
</evidence>
<dbReference type="InterPro" id="IPR011050">
    <property type="entry name" value="Pectin_lyase_fold/virulence"/>
</dbReference>
<reference evidence="7 8" key="1">
    <citation type="submission" date="2018-09" db="EMBL/GenBank/DDBJ databases">
        <title>Genomic Encyclopedia of Archaeal and Bacterial Type Strains, Phase II (KMG-II): from individual species to whole genera.</title>
        <authorList>
            <person name="Goeker M."/>
        </authorList>
    </citation>
    <scope>NUCLEOTIDE SEQUENCE [LARGE SCALE GENOMIC DNA]</scope>
    <source>
        <strain evidence="7 8">DSM 26283</strain>
    </source>
</reference>
<dbReference type="Gene3D" id="2.160.20.10">
    <property type="entry name" value="Single-stranded right-handed beta-helix, Pectin lyase-like"/>
    <property type="match status" value="1"/>
</dbReference>
<protein>
    <submittedName>
        <fullName evidence="7">Putative secreted protein (Por secretion system target)</fullName>
    </submittedName>
</protein>
<dbReference type="Proteomes" id="UP000284892">
    <property type="component" value="Unassembled WGS sequence"/>
</dbReference>
<dbReference type="EMBL" id="RAQJ01000002">
    <property type="protein sequence ID" value="RKE95315.1"/>
    <property type="molecule type" value="Genomic_DNA"/>
</dbReference>
<proteinExistence type="predicted"/>
<dbReference type="SMART" id="SM00656">
    <property type="entry name" value="Amb_all"/>
    <property type="match status" value="1"/>
</dbReference>
<dbReference type="PANTHER" id="PTHR42970:SF1">
    <property type="entry name" value="PECTATE LYASE C-RELATED"/>
    <property type="match status" value="1"/>
</dbReference>
<dbReference type="InterPro" id="IPR026444">
    <property type="entry name" value="Secre_tail"/>
</dbReference>
<keyword evidence="3" id="KW-0325">Glycoprotein</keyword>
<feature type="domain" description="PKD/Chitinase" evidence="5">
    <location>
        <begin position="494"/>
        <end position="560"/>
    </location>
</feature>
<keyword evidence="1" id="KW-0479">Metal-binding</keyword>
<dbReference type="SUPFAM" id="SSF51126">
    <property type="entry name" value="Pectin lyase-like"/>
    <property type="match status" value="1"/>
</dbReference>
<evidence type="ECO:0000259" key="5">
    <source>
        <dbReference type="SMART" id="SM00089"/>
    </source>
</evidence>
<keyword evidence="2" id="KW-0732">Signal</keyword>
<sequence>MYLFIFSISSYSFSQLAFPEAEGFGKHATGGRGGAVIKVTNLNNSGAGSLRQALQYTSGARTIVFEVGGTITLTSALSVTNGNVTVAGQTAPGGGILIKGSMVIIEDSNVIMRYIKFRPGPSAPANEPDGLSITAWGSDIVENIIIDHCSISWARDENFDIRAVSSGKVQNVTIQNSIISESGYGSLAGHNTYNKTYYKNLFAHNQDRNITTNYPTDGDFFDFEMINNLVYGCGSGPGLAWGSKHTILNNHFRESSQESIYNIICDYGSGGAGTLSETYAYISGNIIPAGKTESASVIAPYLQSTPYASSGIVPMEANLVAGDILSHVGASLPNRDAVDIRLINQYNNGNGALARSGVYPQIANGTAPVDTDDDGMPDSWEIENGLNITNASDRNIVQADGYTNLEYYLNGISLQTSGVTANAGADVETCEGESVTLTASGGTSYLWNTGATTQSINVSPNTTTTYTVTAYNSSGTDSDTDAVEVTVNSIPTANAGQDVETCEGTSVTLTASGGTSYLWNTGATTQSIEVTPNTTTTYSVEVTENNCSSTDTVEVVVNALPNVNAGLDVIIFEGESTQLTASGADSYLWNTGEITQSIEVTPNTTTTYSVTGTTNNCSSTDTVVVTVETDTVIANAGADVETCEGESVTLTASGGTSYLWNTGATTQSINVSPNTTTTYTVTAYNSSGTDSDTDAVEVTVNSIPTANAGQDVETCEGTSVTLTASGGTSYLWNTGATTQSIEVTPNTTTTYSVEVTENNCSSTDTVEVVVNALPNVNAGLDVTIFEGESTQLTASGADSYLWNTGATTQSIEVTPNTTTTYSVTGTTNNCSSTDTVVVTVETDTVIANAGDDETICHGYEVILTATGGDSYLWSTGATTQSITVNPTITTNYTVTVFEGNNQDTDDVTVYVNPNPNVAIVNGDNVTILEGEFITLSATGANSYQWSNGATQPNIAVSPGATTSYSVTGYINNCFDEKTVTVNVLETVEANAGSDITICNTETTVLTASGGESYLWSTGETTQSIEVAPDEDTEYSVLVYNELDADEDDVMVYVTDCSVDLPEEADEFGFLVYQDAIADVLKVKISGFQNANVNGVSIYDISGKFLLRETFNNVQESTVVREINTSSFSRGIYIIQLQYDNKSIVKKVPIR</sequence>
<dbReference type="InterPro" id="IPR052063">
    <property type="entry name" value="Polysaccharide_Lyase_1"/>
</dbReference>
<feature type="domain" description="PKD/Chitinase" evidence="5">
    <location>
        <begin position="418"/>
        <end position="488"/>
    </location>
</feature>
<dbReference type="NCBIfam" id="TIGR04183">
    <property type="entry name" value="Por_Secre_tail"/>
    <property type="match status" value="1"/>
</dbReference>
<keyword evidence="8" id="KW-1185">Reference proteome</keyword>
<evidence type="ECO:0000256" key="3">
    <source>
        <dbReference type="ARBA" id="ARBA00023180"/>
    </source>
</evidence>
<feature type="domain" description="PKD/Chitinase" evidence="5">
    <location>
        <begin position="707"/>
        <end position="773"/>
    </location>
</feature>
<name>A0A420DM92_9FLAO</name>
<keyword evidence="4" id="KW-0456">Lyase</keyword>
<dbReference type="GO" id="GO:0016829">
    <property type="term" value="F:lyase activity"/>
    <property type="evidence" value="ECO:0007669"/>
    <property type="project" value="UniProtKB-KW"/>
</dbReference>
<dbReference type="PANTHER" id="PTHR42970">
    <property type="entry name" value="PECTATE LYASE C-RELATED"/>
    <property type="match status" value="1"/>
</dbReference>
<feature type="domain" description="Pectate lyase" evidence="6">
    <location>
        <begin position="32"/>
        <end position="258"/>
    </location>
</feature>
<feature type="domain" description="PKD/Chitinase" evidence="5">
    <location>
        <begin position="917"/>
        <end position="986"/>
    </location>
</feature>
<dbReference type="RefSeq" id="WP_162843284.1">
    <property type="nucleotide sequence ID" value="NZ_RAQJ01000002.1"/>
</dbReference>
<dbReference type="InterPro" id="IPR012334">
    <property type="entry name" value="Pectin_lyas_fold"/>
</dbReference>
<evidence type="ECO:0000313" key="8">
    <source>
        <dbReference type="Proteomes" id="UP000284892"/>
    </source>
</evidence>
<dbReference type="GO" id="GO:0046872">
    <property type="term" value="F:metal ion binding"/>
    <property type="evidence" value="ECO:0007669"/>
    <property type="project" value="UniProtKB-KW"/>
</dbReference>
<evidence type="ECO:0000313" key="7">
    <source>
        <dbReference type="EMBL" id="RKE95315.1"/>
    </source>
</evidence>
<gene>
    <name evidence="7" type="ORF">BXY80_1502</name>
</gene>
<evidence type="ECO:0000256" key="2">
    <source>
        <dbReference type="ARBA" id="ARBA00022729"/>
    </source>
</evidence>
<feature type="domain" description="PKD/Chitinase" evidence="5">
    <location>
        <begin position="635"/>
        <end position="701"/>
    </location>
</feature>
<feature type="domain" description="PKD/Chitinase" evidence="5">
    <location>
        <begin position="775"/>
        <end position="843"/>
    </location>
</feature>
<comment type="caution">
    <text evidence="7">The sequence shown here is derived from an EMBL/GenBank/DDBJ whole genome shotgun (WGS) entry which is preliminary data.</text>
</comment>